<dbReference type="PANTHER" id="PTHR38445:SF9">
    <property type="entry name" value="HTH-TYPE TRANSCRIPTIONAL REPRESSOR YTRA"/>
    <property type="match status" value="1"/>
</dbReference>
<dbReference type="Pfam" id="PF00392">
    <property type="entry name" value="GntR"/>
    <property type="match status" value="1"/>
</dbReference>
<dbReference type="Proteomes" id="UP000614200">
    <property type="component" value="Unassembled WGS sequence"/>
</dbReference>
<accession>A0ABR9ZZ70</accession>
<dbReference type="PROSITE" id="PS50949">
    <property type="entry name" value="HTH_GNTR"/>
    <property type="match status" value="1"/>
</dbReference>
<sequence>MISFDHFTIEDEGPIYAQIIKHIKREIIAGIIQDQDEMPSRRMLSVLLGVNPNTIQKAYRLLEAENIITSHSGAKSYVTLTDVQIKQIKSQQLEGDAKSFVLALKQMGISKEEAIQLISRVWD</sequence>
<dbReference type="SMART" id="SM00345">
    <property type="entry name" value="HTH_GNTR"/>
    <property type="match status" value="1"/>
</dbReference>
<keyword evidence="1" id="KW-0805">Transcription regulation</keyword>
<comment type="caution">
    <text evidence="5">The sequence shown here is derived from an EMBL/GenBank/DDBJ whole genome shotgun (WGS) entry which is preliminary data.</text>
</comment>
<gene>
    <name evidence="5" type="ORF">ISU02_21890</name>
</gene>
<evidence type="ECO:0000313" key="6">
    <source>
        <dbReference type="Proteomes" id="UP000614200"/>
    </source>
</evidence>
<dbReference type="InterPro" id="IPR036390">
    <property type="entry name" value="WH_DNA-bd_sf"/>
</dbReference>
<dbReference type="InterPro" id="IPR000524">
    <property type="entry name" value="Tscrpt_reg_HTH_GntR"/>
</dbReference>
<evidence type="ECO:0000256" key="3">
    <source>
        <dbReference type="ARBA" id="ARBA00023163"/>
    </source>
</evidence>
<keyword evidence="6" id="KW-1185">Reference proteome</keyword>
<reference evidence="5 6" key="1">
    <citation type="submission" date="2020-11" db="EMBL/GenBank/DDBJ databases">
        <title>Fusibacter basophilias sp. nov.</title>
        <authorList>
            <person name="Qiu D."/>
        </authorList>
    </citation>
    <scope>NUCLEOTIDE SEQUENCE [LARGE SCALE GENOMIC DNA]</scope>
    <source>
        <strain evidence="5 6">Q10-2</strain>
    </source>
</reference>
<name>A0ABR9ZZ70_9FIRM</name>
<evidence type="ECO:0000259" key="4">
    <source>
        <dbReference type="PROSITE" id="PS50949"/>
    </source>
</evidence>
<proteinExistence type="predicted"/>
<keyword evidence="2" id="KW-0238">DNA-binding</keyword>
<dbReference type="Gene3D" id="1.10.10.10">
    <property type="entry name" value="Winged helix-like DNA-binding domain superfamily/Winged helix DNA-binding domain"/>
    <property type="match status" value="1"/>
</dbReference>
<dbReference type="SUPFAM" id="SSF46785">
    <property type="entry name" value="Winged helix' DNA-binding domain"/>
    <property type="match status" value="1"/>
</dbReference>
<organism evidence="5 6">
    <name type="scientific">Fusibacter ferrireducens</name>
    <dbReference type="NCBI Taxonomy" id="2785058"/>
    <lineage>
        <taxon>Bacteria</taxon>
        <taxon>Bacillati</taxon>
        <taxon>Bacillota</taxon>
        <taxon>Clostridia</taxon>
        <taxon>Eubacteriales</taxon>
        <taxon>Eubacteriales Family XII. Incertae Sedis</taxon>
        <taxon>Fusibacter</taxon>
    </lineage>
</organism>
<dbReference type="PANTHER" id="PTHR38445">
    <property type="entry name" value="HTH-TYPE TRANSCRIPTIONAL REPRESSOR YTRA"/>
    <property type="match status" value="1"/>
</dbReference>
<protein>
    <submittedName>
        <fullName evidence="5">GntR family transcriptional regulator</fullName>
    </submittedName>
</protein>
<feature type="domain" description="HTH gntR-type" evidence="4">
    <location>
        <begin position="13"/>
        <end position="81"/>
    </location>
</feature>
<dbReference type="InterPro" id="IPR036388">
    <property type="entry name" value="WH-like_DNA-bd_sf"/>
</dbReference>
<dbReference type="CDD" id="cd07377">
    <property type="entry name" value="WHTH_GntR"/>
    <property type="match status" value="1"/>
</dbReference>
<evidence type="ECO:0000256" key="2">
    <source>
        <dbReference type="ARBA" id="ARBA00023125"/>
    </source>
</evidence>
<evidence type="ECO:0000256" key="1">
    <source>
        <dbReference type="ARBA" id="ARBA00023015"/>
    </source>
</evidence>
<evidence type="ECO:0000313" key="5">
    <source>
        <dbReference type="EMBL" id="MBF4695757.1"/>
    </source>
</evidence>
<dbReference type="RefSeq" id="WP_194703997.1">
    <property type="nucleotide sequence ID" value="NZ_JADKNH010000020.1"/>
</dbReference>
<dbReference type="EMBL" id="JADKNH010000020">
    <property type="protein sequence ID" value="MBF4695757.1"/>
    <property type="molecule type" value="Genomic_DNA"/>
</dbReference>
<keyword evidence="3" id="KW-0804">Transcription</keyword>